<keyword evidence="3 6" id="KW-1133">Transmembrane helix</keyword>
<reference evidence="8" key="1">
    <citation type="submission" date="2020-02" db="EMBL/GenBank/DDBJ databases">
        <authorList>
            <person name="Palmer J.M."/>
        </authorList>
    </citation>
    <scope>NUCLEOTIDE SEQUENCE</scope>
    <source>
        <strain evidence="8">EPUS1.4</strain>
        <tissue evidence="8">Thallus</tissue>
    </source>
</reference>
<keyword evidence="4 6" id="KW-0472">Membrane</keyword>
<sequence length="353" mass="39581">MKELNDLGYATLVAAILFAVLAAAAVLVRLWTRSLLKAGLGADDWWIIAGLVAYFGFTANAIYTILVNGGGQDYEDPRYMYTNLSRYLKAEYMIGPVYALTVTLIQISIIFLYRRLFTVRGFQIASMVVGVACFVWMVVAIVGGFLYCIPMQSFWDPLIKGHCFNYHAWFLSMEIIEVLFDVVILCLPLMMIERLHLSMRKGVVLLCLFLLGGFVVITGIVRIVYVYQPKKRYSSFTEASLWSSIHLGTAVICACLPTYRPLLDRIVSIASPVRRMYASLLATRASSKTDPKSTSTDTTLRNGRSSYRCIERSHSHDIHLVNVSIDAGSADFNKGNDFIFDKGITVRHDVEVV</sequence>
<dbReference type="InterPro" id="IPR052337">
    <property type="entry name" value="SAT4-like"/>
</dbReference>
<dbReference type="GO" id="GO:0016020">
    <property type="term" value="C:membrane"/>
    <property type="evidence" value="ECO:0007669"/>
    <property type="project" value="UniProtKB-SubCell"/>
</dbReference>
<protein>
    <recommendedName>
        <fullName evidence="7">Rhodopsin domain-containing protein</fullName>
    </recommendedName>
</protein>
<comment type="similarity">
    <text evidence="5">Belongs to the SAT4 family.</text>
</comment>
<dbReference type="PANTHER" id="PTHR33048">
    <property type="entry name" value="PTH11-LIKE INTEGRAL MEMBRANE PROTEIN (AFU_ORTHOLOGUE AFUA_5G11245)"/>
    <property type="match status" value="1"/>
</dbReference>
<feature type="transmembrane region" description="Helical" evidence="6">
    <location>
        <begin position="92"/>
        <end position="113"/>
    </location>
</feature>
<feature type="transmembrane region" description="Helical" evidence="6">
    <location>
        <begin position="239"/>
        <end position="259"/>
    </location>
</feature>
<keyword evidence="2 6" id="KW-0812">Transmembrane</keyword>
<accession>A0A8H7DYB9</accession>
<evidence type="ECO:0000256" key="2">
    <source>
        <dbReference type="ARBA" id="ARBA00022692"/>
    </source>
</evidence>
<evidence type="ECO:0000313" key="8">
    <source>
        <dbReference type="EMBL" id="KAF7503814.1"/>
    </source>
</evidence>
<evidence type="ECO:0000313" key="9">
    <source>
        <dbReference type="Proteomes" id="UP000606974"/>
    </source>
</evidence>
<feature type="transmembrane region" description="Helical" evidence="6">
    <location>
        <begin position="203"/>
        <end position="227"/>
    </location>
</feature>
<evidence type="ECO:0000256" key="3">
    <source>
        <dbReference type="ARBA" id="ARBA00022989"/>
    </source>
</evidence>
<proteinExistence type="inferred from homology"/>
<feature type="transmembrane region" description="Helical" evidence="6">
    <location>
        <begin position="44"/>
        <end position="66"/>
    </location>
</feature>
<feature type="transmembrane region" description="Helical" evidence="6">
    <location>
        <begin position="125"/>
        <end position="147"/>
    </location>
</feature>
<evidence type="ECO:0000256" key="4">
    <source>
        <dbReference type="ARBA" id="ARBA00023136"/>
    </source>
</evidence>
<feature type="domain" description="Rhodopsin" evidence="7">
    <location>
        <begin position="28"/>
        <end position="265"/>
    </location>
</feature>
<dbReference type="Proteomes" id="UP000606974">
    <property type="component" value="Unassembled WGS sequence"/>
</dbReference>
<gene>
    <name evidence="8" type="ORF">GJ744_003255</name>
</gene>
<feature type="transmembrane region" description="Helical" evidence="6">
    <location>
        <begin position="12"/>
        <end position="32"/>
    </location>
</feature>
<dbReference type="AlphaFoldDB" id="A0A8H7DYB9"/>
<dbReference type="Pfam" id="PF20684">
    <property type="entry name" value="Fung_rhodopsin"/>
    <property type="match status" value="1"/>
</dbReference>
<comment type="caution">
    <text evidence="8">The sequence shown here is derived from an EMBL/GenBank/DDBJ whole genome shotgun (WGS) entry which is preliminary data.</text>
</comment>
<evidence type="ECO:0000256" key="6">
    <source>
        <dbReference type="SAM" id="Phobius"/>
    </source>
</evidence>
<keyword evidence="9" id="KW-1185">Reference proteome</keyword>
<evidence type="ECO:0000256" key="1">
    <source>
        <dbReference type="ARBA" id="ARBA00004141"/>
    </source>
</evidence>
<dbReference type="EMBL" id="JAACFV010000161">
    <property type="protein sequence ID" value="KAF7503814.1"/>
    <property type="molecule type" value="Genomic_DNA"/>
</dbReference>
<evidence type="ECO:0000256" key="5">
    <source>
        <dbReference type="ARBA" id="ARBA00038359"/>
    </source>
</evidence>
<dbReference type="OrthoDB" id="10017208at2759"/>
<organism evidence="8 9">
    <name type="scientific">Endocarpon pusillum</name>
    <dbReference type="NCBI Taxonomy" id="364733"/>
    <lineage>
        <taxon>Eukaryota</taxon>
        <taxon>Fungi</taxon>
        <taxon>Dikarya</taxon>
        <taxon>Ascomycota</taxon>
        <taxon>Pezizomycotina</taxon>
        <taxon>Eurotiomycetes</taxon>
        <taxon>Chaetothyriomycetidae</taxon>
        <taxon>Verrucariales</taxon>
        <taxon>Verrucariaceae</taxon>
        <taxon>Endocarpon</taxon>
    </lineage>
</organism>
<dbReference type="PANTHER" id="PTHR33048:SF168">
    <property type="match status" value="1"/>
</dbReference>
<name>A0A8H7DYB9_9EURO</name>
<evidence type="ECO:0000259" key="7">
    <source>
        <dbReference type="Pfam" id="PF20684"/>
    </source>
</evidence>
<dbReference type="InterPro" id="IPR049326">
    <property type="entry name" value="Rhodopsin_dom_fungi"/>
</dbReference>
<comment type="subcellular location">
    <subcellularLocation>
        <location evidence="1">Membrane</location>
        <topology evidence="1">Multi-pass membrane protein</topology>
    </subcellularLocation>
</comment>
<feature type="transmembrane region" description="Helical" evidence="6">
    <location>
        <begin position="167"/>
        <end position="191"/>
    </location>
</feature>